<proteinExistence type="predicted"/>
<accession>A0A6J5QII0</accession>
<protein>
    <submittedName>
        <fullName evidence="1">Baseplate hub assembly protein, bacteriophage T4-like</fullName>
    </submittedName>
</protein>
<dbReference type="InterPro" id="IPR024364">
    <property type="entry name" value="Baseplate_phage_T4-like"/>
</dbReference>
<reference evidence="1" key="1">
    <citation type="submission" date="2020-05" db="EMBL/GenBank/DDBJ databases">
        <authorList>
            <person name="Chiriac C."/>
            <person name="Salcher M."/>
            <person name="Ghai R."/>
            <person name="Kavagutti S V."/>
        </authorList>
    </citation>
    <scope>NUCLEOTIDE SEQUENCE</scope>
</reference>
<dbReference type="EMBL" id="LR797022">
    <property type="protein sequence ID" value="CAB4181211.1"/>
    <property type="molecule type" value="Genomic_DNA"/>
</dbReference>
<gene>
    <name evidence="1" type="ORF">UFOVP1071_17</name>
</gene>
<name>A0A6J5QII0_9CAUD</name>
<evidence type="ECO:0000313" key="1">
    <source>
        <dbReference type="EMBL" id="CAB4181211.1"/>
    </source>
</evidence>
<organism evidence="1">
    <name type="scientific">uncultured Caudovirales phage</name>
    <dbReference type="NCBI Taxonomy" id="2100421"/>
    <lineage>
        <taxon>Viruses</taxon>
        <taxon>Duplodnaviria</taxon>
        <taxon>Heunggongvirae</taxon>
        <taxon>Uroviricota</taxon>
        <taxon>Caudoviricetes</taxon>
        <taxon>Peduoviridae</taxon>
        <taxon>Maltschvirus</taxon>
        <taxon>Maltschvirus maltsch</taxon>
    </lineage>
</organism>
<dbReference type="Pfam" id="PF12322">
    <property type="entry name" value="T4_baseplate"/>
    <property type="match status" value="1"/>
</dbReference>
<sequence length="235" mass="27441">MSLPKITHPQIILEIPSSKKKVNFRPFLVKEEKILLMAKLSDQESDILLAIKQVVNNCALGELNIDAISLFDLEYIFIQLRAASVNDTVQVSYKDNEDEKIYDFEVELKKIKVIFPEKVNNTIKISDKSAIIMKYPNSSLYEDKEFLESGDDSFFQLILRCIDKVYDENEVYEVSSYSKKELEEFIENLDIKTFEKIQDFMINQPKLSYVIKYKNSLGNNREIELTTLSDFFTLR</sequence>